<dbReference type="Gene3D" id="3.40.50.2300">
    <property type="match status" value="2"/>
</dbReference>
<dbReference type="EMBL" id="PKJS01000004">
    <property type="protein sequence ID" value="PKZ69306.1"/>
    <property type="molecule type" value="Genomic_DNA"/>
</dbReference>
<dbReference type="KEGG" id="mos:AXE82_05920"/>
<feature type="modified residue" description="4-aspartylphosphate" evidence="2">
    <location>
        <position position="59"/>
    </location>
</feature>
<dbReference type="GO" id="GO:0000160">
    <property type="term" value="P:phosphorelay signal transduction system"/>
    <property type="evidence" value="ECO:0007669"/>
    <property type="project" value="InterPro"/>
</dbReference>
<dbReference type="AlphaFoldDB" id="A0A0X8K6A4"/>
<dbReference type="SMART" id="SM00448">
    <property type="entry name" value="REC"/>
    <property type="match status" value="2"/>
</dbReference>
<dbReference type="PROSITE" id="PS50110">
    <property type="entry name" value="RESPONSE_REGULATORY"/>
    <property type="match status" value="2"/>
</dbReference>
<dbReference type="PANTHER" id="PTHR44591">
    <property type="entry name" value="STRESS RESPONSE REGULATOR PROTEIN 1"/>
    <property type="match status" value="1"/>
</dbReference>
<evidence type="ECO:0000313" key="7">
    <source>
        <dbReference type="Proteomes" id="UP000255230"/>
    </source>
</evidence>
<dbReference type="EMBL" id="UGPY01000001">
    <property type="protein sequence ID" value="STY96513.1"/>
    <property type="molecule type" value="Genomic_DNA"/>
</dbReference>
<evidence type="ECO:0000313" key="6">
    <source>
        <dbReference type="Proteomes" id="UP000234914"/>
    </source>
</evidence>
<gene>
    <name evidence="5" type="primary">hupR1</name>
    <name evidence="4" type="ORF">CYJ96_04030</name>
    <name evidence="5" type="ORF">NCTC10465_00269</name>
</gene>
<feature type="domain" description="Response regulatory" evidence="3">
    <location>
        <begin position="150"/>
        <end position="263"/>
    </location>
</feature>
<reference evidence="5 7" key="2">
    <citation type="submission" date="2018-06" db="EMBL/GenBank/DDBJ databases">
        <authorList>
            <consortium name="Pathogen Informatics"/>
            <person name="Doyle S."/>
        </authorList>
    </citation>
    <scope>NUCLEOTIDE SEQUENCE [LARGE SCALE GENOMIC DNA]</scope>
    <source>
        <strain evidence="5 7">NCTC10465</strain>
    </source>
</reference>
<name>A0A0X8K6A4_FAUOS</name>
<keyword evidence="7" id="KW-1185">Reference proteome</keyword>
<proteinExistence type="predicted"/>
<dbReference type="InterPro" id="IPR011006">
    <property type="entry name" value="CheY-like_superfamily"/>
</dbReference>
<evidence type="ECO:0000313" key="5">
    <source>
        <dbReference type="EMBL" id="STY96513.1"/>
    </source>
</evidence>
<dbReference type="CDD" id="cd17569">
    <property type="entry name" value="REC_HupR-like"/>
    <property type="match status" value="1"/>
</dbReference>
<dbReference type="InterPro" id="IPR001789">
    <property type="entry name" value="Sig_transdc_resp-reg_receiver"/>
</dbReference>
<evidence type="ECO:0000256" key="2">
    <source>
        <dbReference type="PROSITE-ProRule" id="PRU00169"/>
    </source>
</evidence>
<dbReference type="Pfam" id="PF00072">
    <property type="entry name" value="Response_reg"/>
    <property type="match status" value="2"/>
</dbReference>
<dbReference type="InterPro" id="IPR050595">
    <property type="entry name" value="Bact_response_regulator"/>
</dbReference>
<protein>
    <submittedName>
        <fullName evidence="5">Hydrogenase transcriptional regulatory protein hupR1</fullName>
    </submittedName>
    <submittedName>
        <fullName evidence="4">Response regulator</fullName>
    </submittedName>
</protein>
<dbReference type="PANTHER" id="PTHR44591:SF19">
    <property type="entry name" value="TWO-COMPONENT RESPONSE REGULATOR-RELATED"/>
    <property type="match status" value="1"/>
</dbReference>
<feature type="domain" description="Response regulatory" evidence="3">
    <location>
        <begin position="11"/>
        <end position="125"/>
    </location>
</feature>
<accession>A0A0X8K6A4</accession>
<dbReference type="Proteomes" id="UP000234914">
    <property type="component" value="Unassembled WGS sequence"/>
</dbReference>
<evidence type="ECO:0000313" key="4">
    <source>
        <dbReference type="EMBL" id="PKZ69306.1"/>
    </source>
</evidence>
<keyword evidence="1 2" id="KW-0597">Phosphoprotein</keyword>
<evidence type="ECO:0000259" key="3">
    <source>
        <dbReference type="PROSITE" id="PS50110"/>
    </source>
</evidence>
<reference evidence="4 6" key="1">
    <citation type="submission" date="2017-12" db="EMBL/GenBank/DDBJ databases">
        <title>Phylogenetic diversity of female urinary microbiome.</title>
        <authorList>
            <person name="Thomas-White K."/>
            <person name="Wolfe A.J."/>
        </authorList>
    </citation>
    <scope>NUCLEOTIDE SEQUENCE [LARGE SCALE GENOMIC DNA]</scope>
    <source>
        <strain evidence="4 6">UMB0416</strain>
    </source>
</reference>
<dbReference type="SUPFAM" id="SSF52172">
    <property type="entry name" value="CheY-like"/>
    <property type="match status" value="2"/>
</dbReference>
<feature type="modified residue" description="4-aspartylphosphate" evidence="2">
    <location>
        <position position="197"/>
    </location>
</feature>
<organism evidence="4 6">
    <name type="scientific">Faucicola osloensis</name>
    <name type="common">Moraxella osloensis</name>
    <dbReference type="NCBI Taxonomy" id="34062"/>
    <lineage>
        <taxon>Bacteria</taxon>
        <taxon>Pseudomonadati</taxon>
        <taxon>Pseudomonadota</taxon>
        <taxon>Gammaproteobacteria</taxon>
        <taxon>Moraxellales</taxon>
        <taxon>Moraxellaceae</taxon>
        <taxon>Faucicola</taxon>
    </lineage>
</organism>
<evidence type="ECO:0000256" key="1">
    <source>
        <dbReference type="ARBA" id="ARBA00022553"/>
    </source>
</evidence>
<dbReference type="Proteomes" id="UP000255230">
    <property type="component" value="Unassembled WGS sequence"/>
</dbReference>
<sequence>MTMITTVTKPKIAFIDDEDRILRSLKMHFRTTHDVFTTTEPDELLSYVQNNEVQVVISDQRMPKKLGVEVLKDVKNVSPHTIRILLTGYADLTAVIDSINEGEIFRYITKPWQTDELKSIVNQATQIALQTKDVFKENLHVAQPTIAKRKVLVIDDSEMVYLQMQQKFTQFETHWANSLEKAIELLENDRFGVAITDVSLGGENISPVIYALKQSFPDLAVLVLTSLNDSHTLIDLINKGQVYRYLPRPSNLLLLEISIQRAYDYHQTLVNQPKLQARHVVDAVTEVETRSFGNKVKKFLSRFGIGKSRFA</sequence>